<dbReference type="Proteomes" id="UP000435187">
    <property type="component" value="Unassembled WGS sequence"/>
</dbReference>
<dbReference type="InterPro" id="IPR056060">
    <property type="entry name" value="Tal_TT1_dom"/>
</dbReference>
<proteinExistence type="predicted"/>
<dbReference type="Pfam" id="PF06605">
    <property type="entry name" value="Prophage_tail"/>
    <property type="match status" value="1"/>
</dbReference>
<accession>A0A6N7QT26</accession>
<gene>
    <name evidence="3" type="ORF">GH885_02250</name>
</gene>
<comment type="caution">
    <text evidence="3">The sequence shown here is derived from an EMBL/GenBank/DDBJ whole genome shotgun (WGS) entry which is preliminary data.</text>
</comment>
<reference evidence="3 4" key="1">
    <citation type="submission" date="2019-10" db="EMBL/GenBank/DDBJ databases">
        <title>Gracilibacillus salitolerans sp. nov., a moderate halophile isolated from a saline soil in northwest China.</title>
        <authorList>
            <person name="Gan L."/>
        </authorList>
    </citation>
    <scope>NUCLEOTIDE SEQUENCE [LARGE SCALE GENOMIC DNA]</scope>
    <source>
        <strain evidence="3 4">TP2-8</strain>
    </source>
</reference>
<dbReference type="SUPFAM" id="SSF110296">
    <property type="entry name" value="Oligoxyloglucan reducing end-specific cellobiohydrolase"/>
    <property type="match status" value="1"/>
</dbReference>
<evidence type="ECO:0000259" key="2">
    <source>
        <dbReference type="Pfam" id="PF24650"/>
    </source>
</evidence>
<name>A0A6N7QT26_9BACI</name>
<dbReference type="Pfam" id="PF24650">
    <property type="entry name" value="TT1_Tal"/>
    <property type="match status" value="1"/>
</dbReference>
<dbReference type="Gene3D" id="3.55.50.40">
    <property type="match status" value="1"/>
</dbReference>
<evidence type="ECO:0000259" key="1">
    <source>
        <dbReference type="Pfam" id="PF06605"/>
    </source>
</evidence>
<evidence type="ECO:0000313" key="4">
    <source>
        <dbReference type="Proteomes" id="UP000435187"/>
    </source>
</evidence>
<feature type="domain" description="Tail spike" evidence="1">
    <location>
        <begin position="84"/>
        <end position="303"/>
    </location>
</feature>
<dbReference type="EMBL" id="WJEE01000002">
    <property type="protein sequence ID" value="MRI65168.1"/>
    <property type="molecule type" value="Genomic_DNA"/>
</dbReference>
<sequence length="741" mass="82768">MYVRDLEGNEYPIQVTYTVDSELNGNITLSCRILPTKVNKLFINDITEMWEIVDHDDEEYKIIYAKKQGEGNTLSVQIKAIPLFYDVLSVKRIEDEYNGSMTASAFFDLVFDDIDYNYVLVDSFNAQSWQGLGGGATKMEVFQDGLNRYGCEFRRSGNTIYLESQVGRDTSFMYRYKLNASNISQENDASAYYTYAKGYGDYAEEDGWQSANLIREYTSPLADILGPREAPPIKDGRITSQETMDERLETLVNESLKISVTTDIHDLREQGYPLAQPMNGDRVFLIDERIDFDEEVRIVRIQIQKDWQGKVRDLKVDLGTPGIVQRYQSNLRSATEQINAIMEGRTKIPFSVLDEAVAQATKSIKNAETELQFPDSGGILAVDKNDPNKMVALTSGGLGVSNDGGNTFPNAITGDGIVADYITAGTLSGITIISDSGNGDRVLIEDGRVHTYEDGVLGVLISNHQAHFYDSGTDDPNPNPGSLIGGLGVSWKQNNPGDRLFTVTSFSDGFTIDAGDPDTRVASPVLELDFNANVSRFFLDIDMEQWNITNVNSIDIKRMRFDIERAWEFVQYNSGSDTKLGLKSMVGSKTFTISDVDDYSIFEVNVGSGGSNGSARVYGDFEVTGAKNAVVPTDSYGDRLMYSEESTKSYFKTYIKETLPKGQHTIDIDPMFLETINGFYVLPFVRNGVEVRILQENTDNFVVEVMDDRDADVIFSVLGLRKGFENDYMEERPPKQGNKIA</sequence>
<keyword evidence="4" id="KW-1185">Reference proteome</keyword>
<dbReference type="InterPro" id="IPR010572">
    <property type="entry name" value="Tail_dom"/>
</dbReference>
<organism evidence="3 4">
    <name type="scientific">Gracilibacillus thailandensis</name>
    <dbReference type="NCBI Taxonomy" id="563735"/>
    <lineage>
        <taxon>Bacteria</taxon>
        <taxon>Bacillati</taxon>
        <taxon>Bacillota</taxon>
        <taxon>Bacilli</taxon>
        <taxon>Bacillales</taxon>
        <taxon>Bacillaceae</taxon>
        <taxon>Gracilibacillus</taxon>
    </lineage>
</organism>
<evidence type="ECO:0000313" key="3">
    <source>
        <dbReference type="EMBL" id="MRI65168.1"/>
    </source>
</evidence>
<feature type="domain" description="Tal N-terminal tail tube TT1" evidence="2">
    <location>
        <begin position="3"/>
        <end position="82"/>
    </location>
</feature>
<dbReference type="AlphaFoldDB" id="A0A6N7QT26"/>
<protein>
    <submittedName>
        <fullName evidence="3">Uncharacterized protein</fullName>
    </submittedName>
</protein>
<dbReference type="RefSeq" id="WP_153834031.1">
    <property type="nucleotide sequence ID" value="NZ_JBHUMW010000107.1"/>
</dbReference>